<reference evidence="2 3" key="1">
    <citation type="submission" date="2017-11" db="EMBL/GenBank/DDBJ databases">
        <title>De novo assembly and phasing of dikaryotic genomes from two isolates of Puccinia coronata f. sp. avenae, the causal agent of oat crown rust.</title>
        <authorList>
            <person name="Miller M.E."/>
            <person name="Zhang Y."/>
            <person name="Omidvar V."/>
            <person name="Sperschneider J."/>
            <person name="Schwessinger B."/>
            <person name="Raley C."/>
            <person name="Palmer J.M."/>
            <person name="Garnica D."/>
            <person name="Upadhyaya N."/>
            <person name="Rathjen J."/>
            <person name="Taylor J.M."/>
            <person name="Park R.F."/>
            <person name="Dodds P.N."/>
            <person name="Hirsch C.D."/>
            <person name="Kianian S.F."/>
            <person name="Figueroa M."/>
        </authorList>
    </citation>
    <scope>NUCLEOTIDE SEQUENCE [LARGE SCALE GENOMIC DNA]</scope>
    <source>
        <strain evidence="2">12SD80</strain>
    </source>
</reference>
<dbReference type="AlphaFoldDB" id="A0A2N5U8E6"/>
<gene>
    <name evidence="2" type="ORF">PCASD_22346</name>
</gene>
<dbReference type="Proteomes" id="UP000235392">
    <property type="component" value="Unassembled WGS sequence"/>
</dbReference>
<name>A0A2N5U8E6_9BASI</name>
<evidence type="ECO:0000313" key="3">
    <source>
        <dbReference type="Proteomes" id="UP000235392"/>
    </source>
</evidence>
<proteinExistence type="predicted"/>
<sequence length="299" mass="32056">MPWKSAAVLVKKPTTSISKTPEKQEEVPSSAHPSKGRPISTSQESSTQAKSSDPAQQKSKPTEDAAKQATMGLTKSNEKSELSSEAQQAVDAKKKAGDCPSLAFANKGKQKDAKLPSDREPAVAVAPNPFAALGGNTNEIGSGAGLPRKPSVAELAPTGRPRLNLAPRTLPLPGQSAEGEGAEKKGDRSPPKAVMSNKDVRQRVINWVIEFFHVRSLDKKLAKGTVSQPVFLKGFAPVIRQLDDIAVNVRYAYEFCGKLLKACGLSEVDVKQMAQKIEPEELETVAKQLTDSFQAAKLY</sequence>
<evidence type="ECO:0000256" key="1">
    <source>
        <dbReference type="SAM" id="MobiDB-lite"/>
    </source>
</evidence>
<dbReference type="EMBL" id="PGCI01000207">
    <property type="protein sequence ID" value="PLW34006.1"/>
    <property type="molecule type" value="Genomic_DNA"/>
</dbReference>
<evidence type="ECO:0000313" key="2">
    <source>
        <dbReference type="EMBL" id="PLW34006.1"/>
    </source>
</evidence>
<feature type="compositionally biased region" description="Basic and acidic residues" evidence="1">
    <location>
        <begin position="109"/>
        <end position="121"/>
    </location>
</feature>
<accession>A0A2N5U8E6</accession>
<comment type="caution">
    <text evidence="2">The sequence shown here is derived from an EMBL/GenBank/DDBJ whole genome shotgun (WGS) entry which is preliminary data.</text>
</comment>
<feature type="compositionally biased region" description="Polar residues" evidence="1">
    <location>
        <begin position="39"/>
        <end position="59"/>
    </location>
</feature>
<protein>
    <submittedName>
        <fullName evidence="2">Uncharacterized protein</fullName>
    </submittedName>
</protein>
<feature type="compositionally biased region" description="Basic and acidic residues" evidence="1">
    <location>
        <begin position="181"/>
        <end position="190"/>
    </location>
</feature>
<organism evidence="2 3">
    <name type="scientific">Puccinia coronata f. sp. avenae</name>
    <dbReference type="NCBI Taxonomy" id="200324"/>
    <lineage>
        <taxon>Eukaryota</taxon>
        <taxon>Fungi</taxon>
        <taxon>Dikarya</taxon>
        <taxon>Basidiomycota</taxon>
        <taxon>Pucciniomycotina</taxon>
        <taxon>Pucciniomycetes</taxon>
        <taxon>Pucciniales</taxon>
        <taxon>Pucciniaceae</taxon>
        <taxon>Puccinia</taxon>
    </lineage>
</organism>
<feature type="compositionally biased region" description="Low complexity" evidence="1">
    <location>
        <begin position="122"/>
        <end position="132"/>
    </location>
</feature>
<feature type="region of interest" description="Disordered" evidence="1">
    <location>
        <begin position="1"/>
        <end position="196"/>
    </location>
</feature>